<accession>A0A1W1XHS3</accession>
<dbReference type="InterPro" id="IPR005184">
    <property type="entry name" value="DUF306_Meta_HslJ"/>
</dbReference>
<proteinExistence type="predicted"/>
<feature type="domain" description="DUF306" evidence="2">
    <location>
        <begin position="25"/>
        <end position="130"/>
    </location>
</feature>
<dbReference type="InterPro" id="IPR038670">
    <property type="entry name" value="HslJ-like_sf"/>
</dbReference>
<dbReference type="InterPro" id="IPR025485">
    <property type="entry name" value="DUF4377"/>
</dbReference>
<feature type="chain" id="PRO_5012800094" evidence="1">
    <location>
        <begin position="22"/>
        <end position="219"/>
    </location>
</feature>
<feature type="domain" description="DUF4377" evidence="3">
    <location>
        <begin position="145"/>
        <end position="217"/>
    </location>
</feature>
<evidence type="ECO:0000259" key="3">
    <source>
        <dbReference type="Pfam" id="PF14302"/>
    </source>
</evidence>
<keyword evidence="5" id="KW-1185">Reference proteome</keyword>
<dbReference type="Proteomes" id="UP000192761">
    <property type="component" value="Unassembled WGS sequence"/>
</dbReference>
<keyword evidence="4" id="KW-0346">Stress response</keyword>
<dbReference type="Pfam" id="PF14302">
    <property type="entry name" value="DUF4377"/>
    <property type="match status" value="1"/>
</dbReference>
<evidence type="ECO:0000259" key="2">
    <source>
        <dbReference type="Pfam" id="PF03724"/>
    </source>
</evidence>
<dbReference type="PANTHER" id="PTHR35535:SF1">
    <property type="entry name" value="HEAT SHOCK PROTEIN HSLJ"/>
    <property type="match status" value="1"/>
</dbReference>
<dbReference type="Gene3D" id="2.40.128.270">
    <property type="match status" value="1"/>
</dbReference>
<gene>
    <name evidence="4" type="ORF">SAMN02745857_01628</name>
</gene>
<evidence type="ECO:0000313" key="5">
    <source>
        <dbReference type="Proteomes" id="UP000192761"/>
    </source>
</evidence>
<evidence type="ECO:0000313" key="4">
    <source>
        <dbReference type="EMBL" id="SMC23535.1"/>
    </source>
</evidence>
<sequence length="219" mass="23914">MHPSIWLSALALCSVTGMAQARSLLDGDYRIDRVITTEGEVIRPTDTRIGMTVEGDRVSGFSGCNRFMGGIRYMDSTIKLGPLAGTRMMCIQNEVATIEHAVLATLDKVSSFGLNPQQHSVVLRGAHGELVSLQRRDGVEKELSVAPQKVGCSGVGKMECLQVRSKDSEPWTLLYQQIEGFESKPGVSYRLRVREEAVANPPADAPATRLILVDILESQ</sequence>
<keyword evidence="1" id="KW-0732">Signal</keyword>
<dbReference type="PANTHER" id="PTHR35535">
    <property type="entry name" value="HEAT SHOCK PROTEIN HSLJ"/>
    <property type="match status" value="1"/>
</dbReference>
<dbReference type="EMBL" id="FWXD01000008">
    <property type="protein sequence ID" value="SMC23535.1"/>
    <property type="molecule type" value="Genomic_DNA"/>
</dbReference>
<evidence type="ECO:0000256" key="1">
    <source>
        <dbReference type="SAM" id="SignalP"/>
    </source>
</evidence>
<organism evidence="4 5">
    <name type="scientific">Andreprevotia lacus DSM 23236</name>
    <dbReference type="NCBI Taxonomy" id="1121001"/>
    <lineage>
        <taxon>Bacteria</taxon>
        <taxon>Pseudomonadati</taxon>
        <taxon>Pseudomonadota</taxon>
        <taxon>Betaproteobacteria</taxon>
        <taxon>Neisseriales</taxon>
        <taxon>Chitinibacteraceae</taxon>
        <taxon>Andreprevotia</taxon>
    </lineage>
</organism>
<dbReference type="STRING" id="1121001.SAMN02745857_01628"/>
<feature type="signal peptide" evidence="1">
    <location>
        <begin position="1"/>
        <end position="21"/>
    </location>
</feature>
<reference evidence="4 5" key="1">
    <citation type="submission" date="2017-04" db="EMBL/GenBank/DDBJ databases">
        <authorList>
            <person name="Afonso C.L."/>
            <person name="Miller P.J."/>
            <person name="Scott M.A."/>
            <person name="Spackman E."/>
            <person name="Goraichik I."/>
            <person name="Dimitrov K.M."/>
            <person name="Suarez D.L."/>
            <person name="Swayne D.E."/>
        </authorList>
    </citation>
    <scope>NUCLEOTIDE SEQUENCE [LARGE SCALE GENOMIC DNA]</scope>
    <source>
        <strain evidence="4 5">DSM 23236</strain>
    </source>
</reference>
<dbReference type="RefSeq" id="WP_176216848.1">
    <property type="nucleotide sequence ID" value="NZ_FWXD01000008.1"/>
</dbReference>
<dbReference type="InterPro" id="IPR053147">
    <property type="entry name" value="Hsp_HslJ-like"/>
</dbReference>
<protein>
    <submittedName>
        <fullName evidence="4">Heat shock protein HslJ</fullName>
    </submittedName>
</protein>
<name>A0A1W1XHS3_9NEIS</name>
<dbReference type="Pfam" id="PF03724">
    <property type="entry name" value="META"/>
    <property type="match status" value="1"/>
</dbReference>
<dbReference type="AlphaFoldDB" id="A0A1W1XHS3"/>